<feature type="compositionally biased region" description="Polar residues" evidence="1">
    <location>
        <begin position="84"/>
        <end position="110"/>
    </location>
</feature>
<reference evidence="2 3" key="1">
    <citation type="journal article" date="2024" name="Commun. Biol.">
        <title>Comparative genomic analysis of thermophilic fungi reveals convergent evolutionary adaptations and gene losses.</title>
        <authorList>
            <person name="Steindorff A.S."/>
            <person name="Aguilar-Pontes M.V."/>
            <person name="Robinson A.J."/>
            <person name="Andreopoulos B."/>
            <person name="LaButti K."/>
            <person name="Kuo A."/>
            <person name="Mondo S."/>
            <person name="Riley R."/>
            <person name="Otillar R."/>
            <person name="Haridas S."/>
            <person name="Lipzen A."/>
            <person name="Grimwood J."/>
            <person name="Schmutz J."/>
            <person name="Clum A."/>
            <person name="Reid I.D."/>
            <person name="Moisan M.C."/>
            <person name="Butler G."/>
            <person name="Nguyen T.T.M."/>
            <person name="Dewar K."/>
            <person name="Conant G."/>
            <person name="Drula E."/>
            <person name="Henrissat B."/>
            <person name="Hansel C."/>
            <person name="Singer S."/>
            <person name="Hutchinson M.I."/>
            <person name="de Vries R.P."/>
            <person name="Natvig D.O."/>
            <person name="Powell A.J."/>
            <person name="Tsang A."/>
            <person name="Grigoriev I.V."/>
        </authorList>
    </citation>
    <scope>NUCLEOTIDE SEQUENCE [LARGE SCALE GENOMIC DNA]</scope>
    <source>
        <strain evidence="2 3">CBS 494.80</strain>
    </source>
</reference>
<sequence>MTGNEGPKTPKENPSLNRKRLPDPASLRHDERSAVQISKDNDRKRRQSIPAFSNDNAHQEQEEGLTGTVDGVGESGLDDGRETVNPSSDSDTGSNSNLQSTIENVTSESEPSPDAGPPPQLVRSVACESDKVTEMIEQEAPLKALADVAAKPLVLRTTQSLETMQKNADIISQSKRVPDPPAMYSMRKRSASIPVFIPPLTSSDSDQSDQSIVAERENTSNRSRRGNSEPSRYLQDHKRGFDAESFAVDGEDSNYVSTTRDVATSNTLPIEGVRSVEDSQIESLDSIEGYELTFARHSNEFIEAQNVEELLRDSYMKLDLRSNGRDVTRSFKIPIRIRSWFRESDPQHAPCLFNIQTGLFIETRRVAFISGLLIDCYRIKTYFLAAIKSQNQKMFQTLSTIFDRYGRLRREFKHHGTKEGTSIWGDELDQGDLLIIEDVHMDEKWNHDQLAIFMVQQFIFSTHIPAFVLIDQTPFTPTLQLTDRDQDVYLESFIHVLRTLGFRRVGLSSVFALSTNPWHPSFSLSETDDRMRDSTTIEIGDETHQVHCKSDIEAVKYLWAGEDGAPRLQELNRTHPLHWATMTLPDKTCVEFYINEWRKYGLFIPDDPNLRLIFDRRKSSEVALNLIGAIFMLILRLGDQLGRNLLHIAASEQKLSSVVWLVKEFPGLTNQITSLEGLTPLEGLEAKLELFRTTQTLFEGFSPGEMRYGCTCGACVGGFMSPRTNYALVYKASELHFSLDNDKDIDDYWVDHNAGLLQYVDPKVLEDLRYSQYIRDGFINLFFHMAQVLESQAIPTTDSIKRRAWGMNEDIPHLPAAIFLEGTTEAAVQIVFQLARDCDEWAGNGYNSLYFKTLHDQHPVCRNDHEWEMVARRCGLKDLEGGVYS</sequence>
<name>A0ABR4CXH2_9HELO</name>
<evidence type="ECO:0000256" key="1">
    <source>
        <dbReference type="SAM" id="MobiDB-lite"/>
    </source>
</evidence>
<feature type="compositionally biased region" description="Basic and acidic residues" evidence="1">
    <location>
        <begin position="20"/>
        <end position="43"/>
    </location>
</feature>
<accession>A0ABR4CXH2</accession>
<comment type="caution">
    <text evidence="2">The sequence shown here is derived from an EMBL/GenBank/DDBJ whole genome shotgun (WGS) entry which is preliminary data.</text>
</comment>
<feature type="region of interest" description="Disordered" evidence="1">
    <location>
        <begin position="196"/>
        <end position="238"/>
    </location>
</feature>
<protein>
    <submittedName>
        <fullName evidence="2">Uncharacterized protein</fullName>
    </submittedName>
</protein>
<gene>
    <name evidence="2" type="ORF">VTL71DRAFT_11202</name>
</gene>
<dbReference type="Proteomes" id="UP001595075">
    <property type="component" value="Unassembled WGS sequence"/>
</dbReference>
<proteinExistence type="predicted"/>
<feature type="region of interest" description="Disordered" evidence="1">
    <location>
        <begin position="1"/>
        <end position="123"/>
    </location>
</feature>
<keyword evidence="3" id="KW-1185">Reference proteome</keyword>
<evidence type="ECO:0000313" key="2">
    <source>
        <dbReference type="EMBL" id="KAL2073876.1"/>
    </source>
</evidence>
<organism evidence="2 3">
    <name type="scientific">Oculimacula yallundae</name>
    <dbReference type="NCBI Taxonomy" id="86028"/>
    <lineage>
        <taxon>Eukaryota</taxon>
        <taxon>Fungi</taxon>
        <taxon>Dikarya</taxon>
        <taxon>Ascomycota</taxon>
        <taxon>Pezizomycotina</taxon>
        <taxon>Leotiomycetes</taxon>
        <taxon>Helotiales</taxon>
        <taxon>Ploettnerulaceae</taxon>
        <taxon>Oculimacula</taxon>
    </lineage>
</organism>
<dbReference type="EMBL" id="JAZHXI010000003">
    <property type="protein sequence ID" value="KAL2073876.1"/>
    <property type="molecule type" value="Genomic_DNA"/>
</dbReference>
<evidence type="ECO:0000313" key="3">
    <source>
        <dbReference type="Proteomes" id="UP001595075"/>
    </source>
</evidence>
<feature type="compositionally biased region" description="Low complexity" evidence="1">
    <location>
        <begin position="202"/>
        <end position="211"/>
    </location>
</feature>